<dbReference type="Pfam" id="PF17064">
    <property type="entry name" value="QVR"/>
    <property type="match status" value="1"/>
</dbReference>
<evidence type="ECO:0000313" key="4">
    <source>
        <dbReference type="Proteomes" id="UP001642540"/>
    </source>
</evidence>
<dbReference type="InterPro" id="IPR031424">
    <property type="entry name" value="QVR-like"/>
</dbReference>
<dbReference type="EMBL" id="CAXLJM020000093">
    <property type="protein sequence ID" value="CAL8132770.1"/>
    <property type="molecule type" value="Genomic_DNA"/>
</dbReference>
<accession>A0ABP1RQ11</accession>
<reference evidence="3 4" key="1">
    <citation type="submission" date="2024-08" db="EMBL/GenBank/DDBJ databases">
        <authorList>
            <person name="Cucini C."/>
            <person name="Frati F."/>
        </authorList>
    </citation>
    <scope>NUCLEOTIDE SEQUENCE [LARGE SCALE GENOMIC DNA]</scope>
</reference>
<proteinExistence type="predicted"/>
<evidence type="ECO:0008006" key="5">
    <source>
        <dbReference type="Google" id="ProtNLM"/>
    </source>
</evidence>
<keyword evidence="2" id="KW-0325">Glycoprotein</keyword>
<evidence type="ECO:0000256" key="2">
    <source>
        <dbReference type="ARBA" id="ARBA00023180"/>
    </source>
</evidence>
<keyword evidence="4" id="KW-1185">Reference proteome</keyword>
<evidence type="ECO:0000313" key="3">
    <source>
        <dbReference type="EMBL" id="CAL8132770.1"/>
    </source>
</evidence>
<protein>
    <recommendedName>
        <fullName evidence="5">Protein sleepless</fullName>
    </recommendedName>
</protein>
<name>A0ABP1RQ11_9HEXA</name>
<keyword evidence="1" id="KW-0732">Signal</keyword>
<organism evidence="3 4">
    <name type="scientific">Orchesella dallaii</name>
    <dbReference type="NCBI Taxonomy" id="48710"/>
    <lineage>
        <taxon>Eukaryota</taxon>
        <taxon>Metazoa</taxon>
        <taxon>Ecdysozoa</taxon>
        <taxon>Arthropoda</taxon>
        <taxon>Hexapoda</taxon>
        <taxon>Collembola</taxon>
        <taxon>Entomobryomorpha</taxon>
        <taxon>Entomobryoidea</taxon>
        <taxon>Orchesellidae</taxon>
        <taxon>Orchesellinae</taxon>
        <taxon>Orchesella</taxon>
    </lineage>
</organism>
<sequence length="118" mass="13465">MSLRCWTCVETQYHGHGGPPTVTPGFCTTGPYLNFTQDSQECPPKQPFCYSRAVIKHSKPGKEWPAEVIQKSCKKAFWGGKKRELGCEIMTEYNLVYEHCLCDTDDCNKIIHDFEKNA</sequence>
<dbReference type="Proteomes" id="UP001642540">
    <property type="component" value="Unassembled WGS sequence"/>
</dbReference>
<evidence type="ECO:0000256" key="1">
    <source>
        <dbReference type="ARBA" id="ARBA00022729"/>
    </source>
</evidence>
<comment type="caution">
    <text evidence="3">The sequence shown here is derived from an EMBL/GenBank/DDBJ whole genome shotgun (WGS) entry which is preliminary data.</text>
</comment>
<gene>
    <name evidence="3" type="ORF">ODALV1_LOCUS24753</name>
</gene>